<dbReference type="Gramene" id="KQK19676">
    <property type="protein sequence ID" value="KQK19676"/>
    <property type="gene ID" value="BRADI_1g49756v3"/>
</dbReference>
<protein>
    <submittedName>
        <fullName evidence="1 2">Uncharacterized protein</fullName>
    </submittedName>
</protein>
<reference evidence="1" key="2">
    <citation type="submission" date="2017-06" db="EMBL/GenBank/DDBJ databases">
        <title>WGS assembly of Brachypodium distachyon.</title>
        <authorList>
            <consortium name="The International Brachypodium Initiative"/>
            <person name="Lucas S."/>
            <person name="Harmon-Smith M."/>
            <person name="Lail K."/>
            <person name="Tice H."/>
            <person name="Grimwood J."/>
            <person name="Bruce D."/>
            <person name="Barry K."/>
            <person name="Shu S."/>
            <person name="Lindquist E."/>
            <person name="Wang M."/>
            <person name="Pitluck S."/>
            <person name="Vogel J.P."/>
            <person name="Garvin D.F."/>
            <person name="Mockler T.C."/>
            <person name="Schmutz J."/>
            <person name="Rokhsar D."/>
            <person name="Bevan M.W."/>
        </authorList>
    </citation>
    <scope>NUCLEOTIDE SEQUENCE</scope>
    <source>
        <strain evidence="1">Bd21</strain>
    </source>
</reference>
<dbReference type="Gene3D" id="1.10.560.10">
    <property type="entry name" value="GroEL-like equatorial domain"/>
    <property type="match status" value="1"/>
</dbReference>
<dbReference type="AlphaFoldDB" id="A0A0Q3K579"/>
<evidence type="ECO:0000313" key="2">
    <source>
        <dbReference type="EnsemblPlants" id="KQK19676"/>
    </source>
</evidence>
<accession>A0A0Q3K579</accession>
<dbReference type="InParanoid" id="A0A0Q3K579"/>
<dbReference type="InterPro" id="IPR027413">
    <property type="entry name" value="GROEL-like_equatorial_sf"/>
</dbReference>
<keyword evidence="3" id="KW-1185">Reference proteome</keyword>
<gene>
    <name evidence="1" type="ORF">BRADI_1g49756v3</name>
</gene>
<sequence length="54" mass="5798">MPSFRTGIFGILNLKVFAGGGAEEAALSVYLENLVTTLGSREQLISNCYSQNLC</sequence>
<name>A0A0Q3K579_BRADI</name>
<evidence type="ECO:0000313" key="3">
    <source>
        <dbReference type="Proteomes" id="UP000008810"/>
    </source>
</evidence>
<reference evidence="2" key="3">
    <citation type="submission" date="2018-08" db="UniProtKB">
        <authorList>
            <consortium name="EnsemblPlants"/>
        </authorList>
    </citation>
    <scope>IDENTIFICATION</scope>
    <source>
        <strain evidence="2">cv. Bd21</strain>
    </source>
</reference>
<dbReference type="OrthoDB" id="1731710at2759"/>
<organism evidence="1">
    <name type="scientific">Brachypodium distachyon</name>
    <name type="common">Purple false brome</name>
    <name type="synonym">Trachynia distachya</name>
    <dbReference type="NCBI Taxonomy" id="15368"/>
    <lineage>
        <taxon>Eukaryota</taxon>
        <taxon>Viridiplantae</taxon>
        <taxon>Streptophyta</taxon>
        <taxon>Embryophyta</taxon>
        <taxon>Tracheophyta</taxon>
        <taxon>Spermatophyta</taxon>
        <taxon>Magnoliopsida</taxon>
        <taxon>Liliopsida</taxon>
        <taxon>Poales</taxon>
        <taxon>Poaceae</taxon>
        <taxon>BOP clade</taxon>
        <taxon>Pooideae</taxon>
        <taxon>Stipodae</taxon>
        <taxon>Brachypodieae</taxon>
        <taxon>Brachypodium</taxon>
    </lineage>
</organism>
<evidence type="ECO:0000313" key="1">
    <source>
        <dbReference type="EMBL" id="KQK19676.1"/>
    </source>
</evidence>
<proteinExistence type="predicted"/>
<reference evidence="1 2" key="1">
    <citation type="journal article" date="2010" name="Nature">
        <title>Genome sequencing and analysis of the model grass Brachypodium distachyon.</title>
        <authorList>
            <consortium name="International Brachypodium Initiative"/>
        </authorList>
    </citation>
    <scope>NUCLEOTIDE SEQUENCE [LARGE SCALE GENOMIC DNA]</scope>
    <source>
        <strain evidence="1 2">Bd21</strain>
    </source>
</reference>
<dbReference type="STRING" id="15368.A0A0Q3K579"/>
<dbReference type="Proteomes" id="UP000008810">
    <property type="component" value="Chromosome 1"/>
</dbReference>
<dbReference type="EnsemblPlants" id="KQK19676">
    <property type="protein sequence ID" value="KQK19676"/>
    <property type="gene ID" value="BRADI_1g49756v3"/>
</dbReference>
<dbReference type="EMBL" id="CM000880">
    <property type="protein sequence ID" value="KQK19676.1"/>
    <property type="molecule type" value="Genomic_DNA"/>
</dbReference>